<protein>
    <submittedName>
        <fullName evidence="1">Cytochrome oxidase complex assembly protein 1-domain-containing protein</fullName>
    </submittedName>
</protein>
<evidence type="ECO:0000313" key="2">
    <source>
        <dbReference type="Proteomes" id="UP000790377"/>
    </source>
</evidence>
<accession>A0ACB8AB32</accession>
<feature type="non-terminal residue" evidence="1">
    <location>
        <position position="160"/>
    </location>
</feature>
<name>A0ACB8AB32_9AGAM</name>
<dbReference type="EMBL" id="MU267719">
    <property type="protein sequence ID" value="KAH7910285.1"/>
    <property type="molecule type" value="Genomic_DNA"/>
</dbReference>
<keyword evidence="2" id="KW-1185">Reference proteome</keyword>
<dbReference type="Proteomes" id="UP000790377">
    <property type="component" value="Unassembled WGS sequence"/>
</dbReference>
<reference evidence="1" key="1">
    <citation type="journal article" date="2021" name="New Phytol.">
        <title>Evolutionary innovations through gain and loss of genes in the ectomycorrhizal Boletales.</title>
        <authorList>
            <person name="Wu G."/>
            <person name="Miyauchi S."/>
            <person name="Morin E."/>
            <person name="Kuo A."/>
            <person name="Drula E."/>
            <person name="Varga T."/>
            <person name="Kohler A."/>
            <person name="Feng B."/>
            <person name="Cao Y."/>
            <person name="Lipzen A."/>
            <person name="Daum C."/>
            <person name="Hundley H."/>
            <person name="Pangilinan J."/>
            <person name="Johnson J."/>
            <person name="Barry K."/>
            <person name="LaButti K."/>
            <person name="Ng V."/>
            <person name="Ahrendt S."/>
            <person name="Min B."/>
            <person name="Choi I.G."/>
            <person name="Park H."/>
            <person name="Plett J.M."/>
            <person name="Magnuson J."/>
            <person name="Spatafora J.W."/>
            <person name="Nagy L.G."/>
            <person name="Henrissat B."/>
            <person name="Grigoriev I.V."/>
            <person name="Yang Z.L."/>
            <person name="Xu J."/>
            <person name="Martin F.M."/>
        </authorList>
    </citation>
    <scope>NUCLEOTIDE SEQUENCE</scope>
    <source>
        <strain evidence="1">ATCC 28755</strain>
    </source>
</reference>
<gene>
    <name evidence="1" type="ORF">BJ138DRAFT_978453</name>
</gene>
<comment type="caution">
    <text evidence="1">The sequence shown here is derived from an EMBL/GenBank/DDBJ whole genome shotgun (WGS) entry which is preliminary data.</text>
</comment>
<sequence>PTAETFSAPSKPRLYYTRPASGGSSRELPRVRSPLVPILSLSLFGLSAWAAFLLYATNQEKLASSVVRHVLQSVRDCEELKRSAGSGSKVEPEGKWWLGGDAWVWGKINLPAGNVDLSFRLKGPGGSGTLYFTSIRKAKGEAFTPLRFRVIADDGRVVNV</sequence>
<feature type="non-terminal residue" evidence="1">
    <location>
        <position position="1"/>
    </location>
</feature>
<proteinExistence type="predicted"/>
<organism evidence="1 2">
    <name type="scientific">Hygrophoropsis aurantiaca</name>
    <dbReference type="NCBI Taxonomy" id="72124"/>
    <lineage>
        <taxon>Eukaryota</taxon>
        <taxon>Fungi</taxon>
        <taxon>Dikarya</taxon>
        <taxon>Basidiomycota</taxon>
        <taxon>Agaricomycotina</taxon>
        <taxon>Agaricomycetes</taxon>
        <taxon>Agaricomycetidae</taxon>
        <taxon>Boletales</taxon>
        <taxon>Coniophorineae</taxon>
        <taxon>Hygrophoropsidaceae</taxon>
        <taxon>Hygrophoropsis</taxon>
    </lineage>
</organism>
<evidence type="ECO:0000313" key="1">
    <source>
        <dbReference type="EMBL" id="KAH7910285.1"/>
    </source>
</evidence>